<feature type="compositionally biased region" description="Polar residues" evidence="1">
    <location>
        <begin position="344"/>
        <end position="355"/>
    </location>
</feature>
<proteinExistence type="predicted"/>
<feature type="compositionally biased region" description="Polar residues" evidence="1">
    <location>
        <begin position="203"/>
        <end position="215"/>
    </location>
</feature>
<dbReference type="EMBL" id="CAJNOK010005598">
    <property type="protein sequence ID" value="CAF0978241.1"/>
    <property type="molecule type" value="Genomic_DNA"/>
</dbReference>
<dbReference type="EMBL" id="CAJOBA010005603">
    <property type="protein sequence ID" value="CAF3748843.1"/>
    <property type="molecule type" value="Genomic_DNA"/>
</dbReference>
<feature type="compositionally biased region" description="Polar residues" evidence="1">
    <location>
        <begin position="471"/>
        <end position="482"/>
    </location>
</feature>
<feature type="compositionally biased region" description="Low complexity" evidence="1">
    <location>
        <begin position="403"/>
        <end position="428"/>
    </location>
</feature>
<feature type="region of interest" description="Disordered" evidence="1">
    <location>
        <begin position="1"/>
        <end position="185"/>
    </location>
</feature>
<evidence type="ECO:0000313" key="2">
    <source>
        <dbReference type="EMBL" id="CAF0978241.1"/>
    </source>
</evidence>
<feature type="compositionally biased region" description="Polar residues" evidence="1">
    <location>
        <begin position="69"/>
        <end position="79"/>
    </location>
</feature>
<feature type="compositionally biased region" description="Polar residues" evidence="1">
    <location>
        <begin position="275"/>
        <end position="303"/>
    </location>
</feature>
<feature type="compositionally biased region" description="Basic and acidic residues" evidence="1">
    <location>
        <begin position="304"/>
        <end position="315"/>
    </location>
</feature>
<feature type="compositionally biased region" description="Basic and acidic residues" evidence="1">
    <location>
        <begin position="10"/>
        <end position="50"/>
    </location>
</feature>
<dbReference type="Proteomes" id="UP000677228">
    <property type="component" value="Unassembled WGS sequence"/>
</dbReference>
<dbReference type="Proteomes" id="UP000682733">
    <property type="component" value="Unassembled WGS sequence"/>
</dbReference>
<feature type="compositionally biased region" description="Polar residues" evidence="1">
    <location>
        <begin position="435"/>
        <end position="448"/>
    </location>
</feature>
<sequence length="548" mass="62304">MGSVPCKGKSIKEVENHVKKRDTNEGKNKQGHLDRGRKIHGDHYDKKSDQEFDETDEYVSKRRPLGSQAVKNAENTSGKHLSRLPPINPLRSTSHTQYSDRSNSDEEDSHRHRSMSTTRQRYGSDVERDTYRRNRSEDGSADHFSSNESATKSSKKKKFIGKNKLYPSEHLPSSSRTPVETKSFRSPYEEFAETSFVPKTSLHAGSSGTNAGSWSTTNTDKNKKMTTTASDNEDYPSHSRLTTNTRTNNNDDFRSSPSYSRFDRNKSPVYDVKKPSSTTSVIGTKTNWTTGSAKRPHTTSGSRFKTDSDSDEKNHQFSNKLKTYSSSRNNQPLSDDDDVEVGINKTSSYSSNTLTKKPPMRSLNEFSDDDTQDRNKFSNQANIGSKFSDNYTRKVYDDDKKYTNNMNEYNRTYNNSSSTNKNNNSQSRLSPLVLPSTNNRSLMNSARQKPNMDDDEGDMWYGKEKINLNSEYRGSSTKQNRAGSDEENYFDNNHYNSMSTHSRYGGGGDRDNTLSKSRYDEIPSRYMRNSDSFPLRPRPNADTESGLR</sequence>
<reference evidence="2" key="1">
    <citation type="submission" date="2021-02" db="EMBL/GenBank/DDBJ databases">
        <authorList>
            <person name="Nowell W R."/>
        </authorList>
    </citation>
    <scope>NUCLEOTIDE SEQUENCE</scope>
</reference>
<organism evidence="2 4">
    <name type="scientific">Didymodactylos carnosus</name>
    <dbReference type="NCBI Taxonomy" id="1234261"/>
    <lineage>
        <taxon>Eukaryota</taxon>
        <taxon>Metazoa</taxon>
        <taxon>Spiralia</taxon>
        <taxon>Gnathifera</taxon>
        <taxon>Rotifera</taxon>
        <taxon>Eurotatoria</taxon>
        <taxon>Bdelloidea</taxon>
        <taxon>Philodinida</taxon>
        <taxon>Philodinidae</taxon>
        <taxon>Didymodactylos</taxon>
    </lineage>
</organism>
<feature type="region of interest" description="Disordered" evidence="1">
    <location>
        <begin position="199"/>
        <end position="385"/>
    </location>
</feature>
<name>A0A8S2DIK9_9BILA</name>
<evidence type="ECO:0000313" key="3">
    <source>
        <dbReference type="EMBL" id="CAF3748843.1"/>
    </source>
</evidence>
<feature type="compositionally biased region" description="Polar residues" evidence="1">
    <location>
        <begin position="171"/>
        <end position="180"/>
    </location>
</feature>
<comment type="caution">
    <text evidence="2">The sequence shown here is derived from an EMBL/GenBank/DDBJ whole genome shotgun (WGS) entry which is preliminary data.</text>
</comment>
<feature type="region of interest" description="Disordered" evidence="1">
    <location>
        <begin position="471"/>
        <end position="548"/>
    </location>
</feature>
<feature type="compositionally biased region" description="Polar residues" evidence="1">
    <location>
        <begin position="316"/>
        <end position="333"/>
    </location>
</feature>
<feature type="region of interest" description="Disordered" evidence="1">
    <location>
        <begin position="402"/>
        <end position="459"/>
    </location>
</feature>
<evidence type="ECO:0000313" key="4">
    <source>
        <dbReference type="Proteomes" id="UP000677228"/>
    </source>
</evidence>
<accession>A0A8S2DIK9</accession>
<evidence type="ECO:0000256" key="1">
    <source>
        <dbReference type="SAM" id="MobiDB-lite"/>
    </source>
</evidence>
<gene>
    <name evidence="2" type="ORF">OVA965_LOCUS13445</name>
    <name evidence="3" type="ORF">TMI583_LOCUS13446</name>
</gene>
<dbReference type="AlphaFoldDB" id="A0A8S2DIK9"/>
<protein>
    <submittedName>
        <fullName evidence="2">Uncharacterized protein</fullName>
    </submittedName>
</protein>
<feature type="compositionally biased region" description="Basic and acidic residues" evidence="1">
    <location>
        <begin position="122"/>
        <end position="141"/>
    </location>
</feature>
<feature type="compositionally biased region" description="Polar residues" evidence="1">
    <location>
        <begin position="490"/>
        <end position="502"/>
    </location>
</feature>
<feature type="compositionally biased region" description="Basic and acidic residues" evidence="1">
    <location>
        <begin position="539"/>
        <end position="548"/>
    </location>
</feature>
<feature type="compositionally biased region" description="Basic and acidic residues" evidence="1">
    <location>
        <begin position="508"/>
        <end position="523"/>
    </location>
</feature>
<feature type="compositionally biased region" description="Polar residues" evidence="1">
    <location>
        <begin position="90"/>
        <end position="101"/>
    </location>
</feature>
<feature type="compositionally biased region" description="Basic and acidic residues" evidence="1">
    <location>
        <begin position="261"/>
        <end position="274"/>
    </location>
</feature>